<evidence type="ECO:0000313" key="11">
    <source>
        <dbReference type="Proteomes" id="UP000332933"/>
    </source>
</evidence>
<dbReference type="PANTHER" id="PTHR11530">
    <property type="entry name" value="D-AMINO ACID OXIDASE"/>
    <property type="match status" value="1"/>
</dbReference>
<evidence type="ECO:0000259" key="8">
    <source>
        <dbReference type="Pfam" id="PF01266"/>
    </source>
</evidence>
<dbReference type="Proteomes" id="UP000332933">
    <property type="component" value="Unassembled WGS sequence"/>
</dbReference>
<keyword evidence="3" id="KW-0285">Flavoprotein</keyword>
<dbReference type="PANTHER" id="PTHR11530:SF11">
    <property type="entry name" value="D-ASPARTATE OXIDASE"/>
    <property type="match status" value="1"/>
</dbReference>
<comment type="cofactor">
    <cofactor evidence="1 6">
        <name>FAD</name>
        <dbReference type="ChEBI" id="CHEBI:57692"/>
    </cofactor>
</comment>
<comment type="similarity">
    <text evidence="2">Belongs to the DAMOX/DASOX family.</text>
</comment>
<protein>
    <submittedName>
        <fullName evidence="10">Aste57867_24534 protein</fullName>
    </submittedName>
</protein>
<feature type="binding site" evidence="6">
    <location>
        <position position="221"/>
    </location>
    <ligand>
        <name>D-dopa</name>
        <dbReference type="ChEBI" id="CHEBI:149689"/>
    </ligand>
</feature>
<dbReference type="EMBL" id="CAADRA010007431">
    <property type="protein sequence ID" value="VFU01173.1"/>
    <property type="molecule type" value="Genomic_DNA"/>
</dbReference>
<feature type="transmembrane region" description="Helical" evidence="7">
    <location>
        <begin position="7"/>
        <end position="24"/>
    </location>
</feature>
<organism evidence="10 11">
    <name type="scientific">Aphanomyces stellatus</name>
    <dbReference type="NCBI Taxonomy" id="120398"/>
    <lineage>
        <taxon>Eukaryota</taxon>
        <taxon>Sar</taxon>
        <taxon>Stramenopiles</taxon>
        <taxon>Oomycota</taxon>
        <taxon>Saprolegniomycetes</taxon>
        <taxon>Saprolegniales</taxon>
        <taxon>Verrucalvaceae</taxon>
        <taxon>Aphanomyces</taxon>
    </lineage>
</organism>
<dbReference type="GO" id="GO:0003884">
    <property type="term" value="F:D-amino-acid oxidase activity"/>
    <property type="evidence" value="ECO:0007669"/>
    <property type="project" value="InterPro"/>
</dbReference>
<name>A0A485LS94_9STRA</name>
<evidence type="ECO:0000313" key="10">
    <source>
        <dbReference type="EMBL" id="VFU01173.1"/>
    </source>
</evidence>
<evidence type="ECO:0000256" key="3">
    <source>
        <dbReference type="ARBA" id="ARBA00022630"/>
    </source>
</evidence>
<evidence type="ECO:0000256" key="6">
    <source>
        <dbReference type="PIRSR" id="PIRSR000189-1"/>
    </source>
</evidence>
<keyword evidence="11" id="KW-1185">Reference proteome</keyword>
<dbReference type="EMBL" id="VJMH01007405">
    <property type="protein sequence ID" value="KAF0683410.1"/>
    <property type="molecule type" value="Genomic_DNA"/>
</dbReference>
<evidence type="ECO:0000256" key="5">
    <source>
        <dbReference type="ARBA" id="ARBA00023002"/>
    </source>
</evidence>
<evidence type="ECO:0000256" key="7">
    <source>
        <dbReference type="SAM" id="Phobius"/>
    </source>
</evidence>
<sequence length="331" mass="35890">MSKDMEIIVIGGGVVGLSTALVLLEQGFQRVKIVAADFEDTTSHVAGALWRPFSNAGTPDRIMEFANTMYMTLIRDVFARHGGAVVGVHEVPGTELRDVPEYDARPYWAHSVDGFRFLSSGEAAQYGKPHGFTYTTRIAHPGVLMAWMTQQIRARGGVLEKRFVSSLDEVTGDVIINCTGLGAGRLLHDANVYPVRGQVIKVFNPAIKQFFLVEAHGVYTYILPRPGGEVVLGGTTQANDWRTTNDDDDVQQILARCTALLPAVAASKLLYAKAGLRPATTHGTRVELDAKRTANGAWVIHNYGHGGSGHTIHRGCASDVAKIVQSLRAKL</sequence>
<dbReference type="InterPro" id="IPR006181">
    <property type="entry name" value="D-amino_acid_oxidase_CS"/>
</dbReference>
<keyword evidence="7" id="KW-0812">Transmembrane</keyword>
<evidence type="ECO:0000256" key="2">
    <source>
        <dbReference type="ARBA" id="ARBA00006730"/>
    </source>
</evidence>
<evidence type="ECO:0000256" key="4">
    <source>
        <dbReference type="ARBA" id="ARBA00022827"/>
    </source>
</evidence>
<reference evidence="10 11" key="1">
    <citation type="submission" date="2019-03" db="EMBL/GenBank/DDBJ databases">
        <authorList>
            <person name="Gaulin E."/>
            <person name="Dumas B."/>
        </authorList>
    </citation>
    <scope>NUCLEOTIDE SEQUENCE [LARGE SCALE GENOMIC DNA]</scope>
    <source>
        <strain evidence="10">CBS 568.67</strain>
    </source>
</reference>
<dbReference type="GO" id="GO:0019478">
    <property type="term" value="P:D-amino acid catabolic process"/>
    <property type="evidence" value="ECO:0007669"/>
    <property type="project" value="TreeGrafter"/>
</dbReference>
<reference evidence="9" key="2">
    <citation type="submission" date="2019-06" db="EMBL/GenBank/DDBJ databases">
        <title>Genomics analysis of Aphanomyces spp. identifies a new class of oomycete effector associated with host adaptation.</title>
        <authorList>
            <person name="Gaulin E."/>
        </authorList>
    </citation>
    <scope>NUCLEOTIDE SEQUENCE</scope>
    <source>
        <strain evidence="9">CBS 578.67</strain>
    </source>
</reference>
<dbReference type="PIRSF" id="PIRSF000189">
    <property type="entry name" value="D-aa_oxidase"/>
    <property type="match status" value="1"/>
</dbReference>
<proteinExistence type="inferred from homology"/>
<accession>A0A485LS94</accession>
<dbReference type="Pfam" id="PF01266">
    <property type="entry name" value="DAO"/>
    <property type="match status" value="1"/>
</dbReference>
<keyword evidence="7" id="KW-0472">Membrane</keyword>
<feature type="binding site" evidence="6">
    <location>
        <position position="277"/>
    </location>
    <ligand>
        <name>D-dopa</name>
        <dbReference type="ChEBI" id="CHEBI:149689"/>
    </ligand>
</feature>
<dbReference type="AlphaFoldDB" id="A0A485LS94"/>
<feature type="binding site" evidence="6">
    <location>
        <begin position="42"/>
        <end position="43"/>
    </location>
    <ligand>
        <name>FAD</name>
        <dbReference type="ChEBI" id="CHEBI:57692"/>
    </ligand>
</feature>
<dbReference type="InterPro" id="IPR006076">
    <property type="entry name" value="FAD-dep_OxRdtase"/>
</dbReference>
<dbReference type="Gene3D" id="3.30.9.10">
    <property type="entry name" value="D-Amino Acid Oxidase, subunit A, domain 2"/>
    <property type="match status" value="1"/>
</dbReference>
<feature type="binding site" evidence="6">
    <location>
        <position position="164"/>
    </location>
    <ligand>
        <name>FAD</name>
        <dbReference type="ChEBI" id="CHEBI:57692"/>
    </ligand>
</feature>
<feature type="domain" description="FAD dependent oxidoreductase" evidence="8">
    <location>
        <begin position="7"/>
        <end position="322"/>
    </location>
</feature>
<keyword evidence="5" id="KW-0560">Oxidoreductase</keyword>
<dbReference type="GO" id="GO:0005737">
    <property type="term" value="C:cytoplasm"/>
    <property type="evidence" value="ECO:0007669"/>
    <property type="project" value="TreeGrafter"/>
</dbReference>
<feature type="binding site" evidence="6">
    <location>
        <position position="307"/>
    </location>
    <ligand>
        <name>D-dopa</name>
        <dbReference type="ChEBI" id="CHEBI:149689"/>
    </ligand>
</feature>
<feature type="binding site" evidence="6">
    <location>
        <begin position="306"/>
        <end position="311"/>
    </location>
    <ligand>
        <name>FAD</name>
        <dbReference type="ChEBI" id="CHEBI:57692"/>
    </ligand>
</feature>
<dbReference type="InterPro" id="IPR023209">
    <property type="entry name" value="DAO"/>
</dbReference>
<keyword evidence="7" id="KW-1133">Transmembrane helix</keyword>
<feature type="binding site" evidence="6">
    <location>
        <position position="179"/>
    </location>
    <ligand>
        <name>FAD</name>
        <dbReference type="ChEBI" id="CHEBI:57692"/>
    </ligand>
</feature>
<evidence type="ECO:0000256" key="1">
    <source>
        <dbReference type="ARBA" id="ARBA00001974"/>
    </source>
</evidence>
<dbReference type="PROSITE" id="PS00677">
    <property type="entry name" value="DAO"/>
    <property type="match status" value="1"/>
</dbReference>
<evidence type="ECO:0000313" key="9">
    <source>
        <dbReference type="EMBL" id="KAF0683410.1"/>
    </source>
</evidence>
<dbReference type="GO" id="GO:0071949">
    <property type="term" value="F:FAD binding"/>
    <property type="evidence" value="ECO:0007669"/>
    <property type="project" value="InterPro"/>
</dbReference>
<dbReference type="SUPFAM" id="SSF54373">
    <property type="entry name" value="FAD-linked reductases, C-terminal domain"/>
    <property type="match status" value="1"/>
</dbReference>
<dbReference type="Gene3D" id="3.40.50.720">
    <property type="entry name" value="NAD(P)-binding Rossmann-like Domain"/>
    <property type="match status" value="1"/>
</dbReference>
<dbReference type="SUPFAM" id="SSF51971">
    <property type="entry name" value="Nucleotide-binding domain"/>
    <property type="match status" value="1"/>
</dbReference>
<keyword evidence="4 6" id="KW-0274">FAD</keyword>
<gene>
    <name evidence="10" type="primary">Aste57867_24534</name>
    <name evidence="9" type="ORF">As57867_024457</name>
    <name evidence="10" type="ORF">ASTE57867_24534</name>
</gene>
<dbReference type="OrthoDB" id="2015447at2759"/>